<feature type="signal peptide" evidence="1">
    <location>
        <begin position="1"/>
        <end position="24"/>
    </location>
</feature>
<reference evidence="4" key="1">
    <citation type="submission" date="2017-02" db="EMBL/GenBank/DDBJ databases">
        <authorList>
            <person name="Daims H."/>
        </authorList>
    </citation>
    <scope>NUCLEOTIDE SEQUENCE [LARGE SCALE GENOMIC DNA]</scope>
</reference>
<sequence>MTTSKMLAMTVFASGLMINTPSYASIINIDNFTSYPNSVADTTANDGAVSVINTARTISHNLLSISSQNQSGLNMADGNLILHSSKDTQSIFTVSWLIKEGLLTGATTADLGFTVFEANEIPSTLKFLFNNAELAHFNIAANTKNESLSFEMTPLQLSAINSGGTLALEINGASGADLSLDAVSIATDNHAGNVPEPALMGLVGLSLTGLGLLRKKK</sequence>
<dbReference type="AlphaFoldDB" id="A0A1R4H8L0"/>
<dbReference type="InterPro" id="IPR013424">
    <property type="entry name" value="Ice-binding_C"/>
</dbReference>
<dbReference type="Proteomes" id="UP000195667">
    <property type="component" value="Unassembled WGS sequence"/>
</dbReference>
<protein>
    <recommendedName>
        <fullName evidence="2">Ice-binding protein C-terminal domain-containing protein</fullName>
    </recommendedName>
</protein>
<name>A0A1R4H8L0_9GAMM</name>
<accession>A0A1R4H8L0</accession>
<dbReference type="EMBL" id="FUKI01000105">
    <property type="protein sequence ID" value="SJM92573.1"/>
    <property type="molecule type" value="Genomic_DNA"/>
</dbReference>
<organism evidence="3 4">
    <name type="scientific">Crenothrix polyspora</name>
    <dbReference type="NCBI Taxonomy" id="360316"/>
    <lineage>
        <taxon>Bacteria</taxon>
        <taxon>Pseudomonadati</taxon>
        <taxon>Pseudomonadota</taxon>
        <taxon>Gammaproteobacteria</taxon>
        <taxon>Methylococcales</taxon>
        <taxon>Crenotrichaceae</taxon>
        <taxon>Crenothrix</taxon>
    </lineage>
</organism>
<dbReference type="Pfam" id="PF07589">
    <property type="entry name" value="PEP-CTERM"/>
    <property type="match status" value="1"/>
</dbReference>
<feature type="domain" description="Ice-binding protein C-terminal" evidence="2">
    <location>
        <begin position="194"/>
        <end position="215"/>
    </location>
</feature>
<gene>
    <name evidence="3" type="ORF">CRENPOLYSF1_300030</name>
</gene>
<keyword evidence="1" id="KW-0732">Signal</keyword>
<dbReference type="NCBIfam" id="TIGR02595">
    <property type="entry name" value="PEP_CTERM"/>
    <property type="match status" value="1"/>
</dbReference>
<evidence type="ECO:0000256" key="1">
    <source>
        <dbReference type="SAM" id="SignalP"/>
    </source>
</evidence>
<evidence type="ECO:0000313" key="3">
    <source>
        <dbReference type="EMBL" id="SJM92573.1"/>
    </source>
</evidence>
<keyword evidence="4" id="KW-1185">Reference proteome</keyword>
<dbReference type="OrthoDB" id="9255716at2"/>
<proteinExistence type="predicted"/>
<evidence type="ECO:0000313" key="4">
    <source>
        <dbReference type="Proteomes" id="UP000195667"/>
    </source>
</evidence>
<evidence type="ECO:0000259" key="2">
    <source>
        <dbReference type="Pfam" id="PF07589"/>
    </source>
</evidence>
<feature type="chain" id="PRO_5012096808" description="Ice-binding protein C-terminal domain-containing protein" evidence="1">
    <location>
        <begin position="25"/>
        <end position="217"/>
    </location>
</feature>